<evidence type="ECO:0000313" key="13">
    <source>
        <dbReference type="EMBL" id="KZO93302.1"/>
    </source>
</evidence>
<dbReference type="PANTHER" id="PTHR11177">
    <property type="entry name" value="CHITINASE"/>
    <property type="match status" value="1"/>
</dbReference>
<dbReference type="FunFam" id="3.20.20.80:FF:000075">
    <property type="entry name" value="Sporulation-specific chitinase"/>
    <property type="match status" value="1"/>
</dbReference>
<dbReference type="STRING" id="1330018.A0A167J6Y9"/>
<evidence type="ECO:0000256" key="1">
    <source>
        <dbReference type="ARBA" id="ARBA00000822"/>
    </source>
</evidence>
<dbReference type="InterPro" id="IPR011583">
    <property type="entry name" value="Chitinase_II/V-like_cat"/>
</dbReference>
<reference evidence="13 14" key="1">
    <citation type="journal article" date="2016" name="Mol. Biol. Evol.">
        <title>Comparative Genomics of Early-Diverging Mushroom-Forming Fungi Provides Insights into the Origins of Lignocellulose Decay Capabilities.</title>
        <authorList>
            <person name="Nagy L.G."/>
            <person name="Riley R."/>
            <person name="Tritt A."/>
            <person name="Adam C."/>
            <person name="Daum C."/>
            <person name="Floudas D."/>
            <person name="Sun H."/>
            <person name="Yadav J.S."/>
            <person name="Pangilinan J."/>
            <person name="Larsson K.H."/>
            <person name="Matsuura K."/>
            <person name="Barry K."/>
            <person name="Labutti K."/>
            <person name="Kuo R."/>
            <person name="Ohm R.A."/>
            <person name="Bhattacharya S.S."/>
            <person name="Shirouzu T."/>
            <person name="Yoshinaga Y."/>
            <person name="Martin F.M."/>
            <person name="Grigoriev I.V."/>
            <person name="Hibbett D.S."/>
        </authorList>
    </citation>
    <scope>NUCLEOTIDE SEQUENCE [LARGE SCALE GENOMIC DNA]</scope>
    <source>
        <strain evidence="13 14">TUFC12733</strain>
    </source>
</reference>
<organism evidence="13 14">
    <name type="scientific">Calocera viscosa (strain TUFC12733)</name>
    <dbReference type="NCBI Taxonomy" id="1330018"/>
    <lineage>
        <taxon>Eukaryota</taxon>
        <taxon>Fungi</taxon>
        <taxon>Dikarya</taxon>
        <taxon>Basidiomycota</taxon>
        <taxon>Agaricomycotina</taxon>
        <taxon>Dacrymycetes</taxon>
        <taxon>Dacrymycetales</taxon>
        <taxon>Dacrymycetaceae</taxon>
        <taxon>Calocera</taxon>
    </lineage>
</organism>
<dbReference type="InterPro" id="IPR001223">
    <property type="entry name" value="Glyco_hydro18_cat"/>
</dbReference>
<dbReference type="SUPFAM" id="SSF54556">
    <property type="entry name" value="Chitinase insertion domain"/>
    <property type="match status" value="1"/>
</dbReference>
<keyword evidence="14" id="KW-1185">Reference proteome</keyword>
<dbReference type="CDD" id="cd06548">
    <property type="entry name" value="GH18_chitinase"/>
    <property type="match status" value="1"/>
</dbReference>
<dbReference type="EMBL" id="KV417302">
    <property type="protein sequence ID" value="KZO93302.1"/>
    <property type="molecule type" value="Genomic_DNA"/>
</dbReference>
<dbReference type="Proteomes" id="UP000076738">
    <property type="component" value="Unassembled WGS sequence"/>
</dbReference>
<keyword evidence="6 11" id="KW-0378">Hydrolase</keyword>
<dbReference type="InterPro" id="IPR029070">
    <property type="entry name" value="Chitinase_insertion_sf"/>
</dbReference>
<dbReference type="GO" id="GO:0006032">
    <property type="term" value="P:chitin catabolic process"/>
    <property type="evidence" value="ECO:0007669"/>
    <property type="project" value="UniProtKB-KW"/>
</dbReference>
<sequence>MSGKRNVAYFVNWGIYGRKYFPQQIPAENLTHILYSFANVRPESGEVYLSDLWADEQIHYEGDSWNDQGTNLYGNFKQLYLLKKKHRQLKILLSIGGWTYSNNFHPVVVSPQLRANFVQSSIRLLEDYALDGLDLDYEYPQDDDHARGYADLLRELRHGLDQHAYQKRANYRFALTIAAPCGPQNYEKLHAAAMDQSLDFWNLMAYDYAGSWDTIANHQANVFGGPVSTSAAVQWYQSQGIHPSKLVIGMPLYGRSFMNTNGPGSAFSGVGPGSWEAGSYDYRALPLTGAYEQVSREQIASWSYDPNKREMVTYDNAEVAWLKADWINQMGLGGAMFWELSGDKNTGGRDGMEGGEGKVEVPGQSLVHVVKDTLGWLDQTPNWLQYEGAKWDNLRNGM</sequence>
<dbReference type="EC" id="3.2.1.14" evidence="4"/>
<name>A0A167J6Y9_CALVF</name>
<evidence type="ECO:0000256" key="10">
    <source>
        <dbReference type="ARBA" id="ARBA00023326"/>
    </source>
</evidence>
<dbReference type="GO" id="GO:0005576">
    <property type="term" value="C:extracellular region"/>
    <property type="evidence" value="ECO:0007669"/>
    <property type="project" value="UniProtKB-SubCell"/>
</dbReference>
<evidence type="ECO:0000256" key="6">
    <source>
        <dbReference type="ARBA" id="ARBA00022801"/>
    </source>
</evidence>
<evidence type="ECO:0000256" key="2">
    <source>
        <dbReference type="ARBA" id="ARBA00004613"/>
    </source>
</evidence>
<evidence type="ECO:0000256" key="9">
    <source>
        <dbReference type="ARBA" id="ARBA00023295"/>
    </source>
</evidence>
<dbReference type="SMART" id="SM00636">
    <property type="entry name" value="Glyco_18"/>
    <property type="match status" value="1"/>
</dbReference>
<dbReference type="PROSITE" id="PS01095">
    <property type="entry name" value="GH18_1"/>
    <property type="match status" value="1"/>
</dbReference>
<evidence type="ECO:0000313" key="14">
    <source>
        <dbReference type="Proteomes" id="UP000076738"/>
    </source>
</evidence>
<protein>
    <recommendedName>
        <fullName evidence="4">chitinase</fullName>
        <ecNumber evidence="4">3.2.1.14</ecNumber>
    </recommendedName>
</protein>
<evidence type="ECO:0000256" key="11">
    <source>
        <dbReference type="RuleBase" id="RU000489"/>
    </source>
</evidence>
<comment type="similarity">
    <text evidence="3">Belongs to the glycosyl hydrolase 18 family. Chitinase class V subfamily.</text>
</comment>
<evidence type="ECO:0000256" key="5">
    <source>
        <dbReference type="ARBA" id="ARBA00022525"/>
    </source>
</evidence>
<dbReference type="GO" id="GO:0008061">
    <property type="term" value="F:chitin binding"/>
    <property type="evidence" value="ECO:0007669"/>
    <property type="project" value="InterPro"/>
</dbReference>
<dbReference type="Pfam" id="PF00704">
    <property type="entry name" value="Glyco_hydro_18"/>
    <property type="match status" value="1"/>
</dbReference>
<dbReference type="OrthoDB" id="76388at2759"/>
<gene>
    <name evidence="13" type="ORF">CALVIDRAFT_518916</name>
</gene>
<dbReference type="PANTHER" id="PTHR11177:SF317">
    <property type="entry name" value="CHITINASE 12-RELATED"/>
    <property type="match status" value="1"/>
</dbReference>
<evidence type="ECO:0000256" key="4">
    <source>
        <dbReference type="ARBA" id="ARBA00012729"/>
    </source>
</evidence>
<keyword evidence="9 11" id="KW-0326">Glycosidase</keyword>
<comment type="catalytic activity">
    <reaction evidence="1">
        <text>Random endo-hydrolysis of N-acetyl-beta-D-glucosaminide (1-&gt;4)-beta-linkages in chitin and chitodextrins.</text>
        <dbReference type="EC" id="3.2.1.14"/>
    </reaction>
</comment>
<keyword evidence="7" id="KW-0146">Chitin degradation</keyword>
<dbReference type="InterPro" id="IPR050314">
    <property type="entry name" value="Glycosyl_Hydrlase_18"/>
</dbReference>
<dbReference type="InterPro" id="IPR001579">
    <property type="entry name" value="Glyco_hydro_18_chit_AS"/>
</dbReference>
<dbReference type="InterPro" id="IPR017853">
    <property type="entry name" value="GH"/>
</dbReference>
<feature type="domain" description="GH18" evidence="12">
    <location>
        <begin position="4"/>
        <end position="377"/>
    </location>
</feature>
<evidence type="ECO:0000256" key="3">
    <source>
        <dbReference type="ARBA" id="ARBA00008682"/>
    </source>
</evidence>
<dbReference type="GO" id="GO:0008843">
    <property type="term" value="F:endochitinase activity"/>
    <property type="evidence" value="ECO:0007669"/>
    <property type="project" value="UniProtKB-EC"/>
</dbReference>
<dbReference type="GO" id="GO:0000272">
    <property type="term" value="P:polysaccharide catabolic process"/>
    <property type="evidence" value="ECO:0007669"/>
    <property type="project" value="UniProtKB-KW"/>
</dbReference>
<dbReference type="Gene3D" id="3.20.20.80">
    <property type="entry name" value="Glycosidases"/>
    <property type="match status" value="1"/>
</dbReference>
<keyword evidence="8" id="KW-0119">Carbohydrate metabolism</keyword>
<keyword evidence="10" id="KW-0624">Polysaccharide degradation</keyword>
<accession>A0A167J6Y9</accession>
<dbReference type="PROSITE" id="PS51910">
    <property type="entry name" value="GH18_2"/>
    <property type="match status" value="1"/>
</dbReference>
<proteinExistence type="inferred from homology"/>
<comment type="subcellular location">
    <subcellularLocation>
        <location evidence="2">Secreted</location>
    </subcellularLocation>
</comment>
<dbReference type="Gene3D" id="3.10.50.10">
    <property type="match status" value="1"/>
</dbReference>
<evidence type="ECO:0000259" key="12">
    <source>
        <dbReference type="PROSITE" id="PS51910"/>
    </source>
</evidence>
<keyword evidence="5" id="KW-0964">Secreted</keyword>
<evidence type="ECO:0000256" key="8">
    <source>
        <dbReference type="ARBA" id="ARBA00023277"/>
    </source>
</evidence>
<evidence type="ECO:0000256" key="7">
    <source>
        <dbReference type="ARBA" id="ARBA00023024"/>
    </source>
</evidence>
<dbReference type="FunFam" id="3.10.50.10:FF:000005">
    <property type="entry name" value="Endochitinase B1"/>
    <property type="match status" value="1"/>
</dbReference>
<dbReference type="SUPFAM" id="SSF51445">
    <property type="entry name" value="(Trans)glycosidases"/>
    <property type="match status" value="1"/>
</dbReference>
<dbReference type="AlphaFoldDB" id="A0A167J6Y9"/>